<keyword evidence="1" id="KW-1133">Transmembrane helix</keyword>
<keyword evidence="1" id="KW-0472">Membrane</keyword>
<keyword evidence="1" id="KW-0812">Transmembrane</keyword>
<feature type="transmembrane region" description="Helical" evidence="1">
    <location>
        <begin position="106"/>
        <end position="124"/>
    </location>
</feature>
<proteinExistence type="predicted"/>
<accession>A0A916WX32</accession>
<dbReference type="AlphaFoldDB" id="A0A916WX32"/>
<feature type="transmembrane region" description="Helical" evidence="1">
    <location>
        <begin position="48"/>
        <end position="69"/>
    </location>
</feature>
<sequence>MTTHILSDAEIASLSDSDRRDLILRLQRPLDDLAPGPIARRRIRRARIGLMAGAVLGLIPWIVFLAFSLPTNYVAYNWSVTWVGFDILLVTMMAATALFGWLRRQLLVLTAFATGILLICDAWFDVMTASPADRWVSILTALGAELPLAALLIVGTTRIIRFGAVRMWLLEPHAPLWRLPVTVA</sequence>
<gene>
    <name evidence="2" type="ORF">GCM10011489_26490</name>
</gene>
<feature type="transmembrane region" description="Helical" evidence="1">
    <location>
        <begin position="136"/>
        <end position="160"/>
    </location>
</feature>
<keyword evidence="3" id="KW-1185">Reference proteome</keyword>
<evidence type="ECO:0000313" key="3">
    <source>
        <dbReference type="Proteomes" id="UP000621454"/>
    </source>
</evidence>
<reference evidence="2" key="2">
    <citation type="submission" date="2020-09" db="EMBL/GenBank/DDBJ databases">
        <authorList>
            <person name="Sun Q."/>
            <person name="Zhou Y."/>
        </authorList>
    </citation>
    <scope>NUCLEOTIDE SEQUENCE</scope>
    <source>
        <strain evidence="2">CGMCC 1.12827</strain>
    </source>
</reference>
<dbReference type="Proteomes" id="UP000621454">
    <property type="component" value="Unassembled WGS sequence"/>
</dbReference>
<feature type="transmembrane region" description="Helical" evidence="1">
    <location>
        <begin position="75"/>
        <end position="99"/>
    </location>
</feature>
<evidence type="ECO:0000256" key="1">
    <source>
        <dbReference type="SAM" id="Phobius"/>
    </source>
</evidence>
<dbReference type="EMBL" id="BMGC01000019">
    <property type="protein sequence ID" value="GGB37348.1"/>
    <property type="molecule type" value="Genomic_DNA"/>
</dbReference>
<protein>
    <submittedName>
        <fullName evidence="2">Uncharacterized protein</fullName>
    </submittedName>
</protein>
<dbReference type="RefSeq" id="WP_188587059.1">
    <property type="nucleotide sequence ID" value="NZ_BMGC01000019.1"/>
</dbReference>
<organism evidence="2 3">
    <name type="scientific">Gordonia jinhuaensis</name>
    <dbReference type="NCBI Taxonomy" id="1517702"/>
    <lineage>
        <taxon>Bacteria</taxon>
        <taxon>Bacillati</taxon>
        <taxon>Actinomycetota</taxon>
        <taxon>Actinomycetes</taxon>
        <taxon>Mycobacteriales</taxon>
        <taxon>Gordoniaceae</taxon>
        <taxon>Gordonia</taxon>
    </lineage>
</organism>
<evidence type="ECO:0000313" key="2">
    <source>
        <dbReference type="EMBL" id="GGB37348.1"/>
    </source>
</evidence>
<reference evidence="2" key="1">
    <citation type="journal article" date="2014" name="Int. J. Syst. Evol. Microbiol.">
        <title>Complete genome sequence of Corynebacterium casei LMG S-19264T (=DSM 44701T), isolated from a smear-ripened cheese.</title>
        <authorList>
            <consortium name="US DOE Joint Genome Institute (JGI-PGF)"/>
            <person name="Walter F."/>
            <person name="Albersmeier A."/>
            <person name="Kalinowski J."/>
            <person name="Ruckert C."/>
        </authorList>
    </citation>
    <scope>NUCLEOTIDE SEQUENCE</scope>
    <source>
        <strain evidence="2">CGMCC 1.12827</strain>
    </source>
</reference>
<comment type="caution">
    <text evidence="2">The sequence shown here is derived from an EMBL/GenBank/DDBJ whole genome shotgun (WGS) entry which is preliminary data.</text>
</comment>
<name>A0A916WX32_9ACTN</name>